<dbReference type="GeneID" id="8862821"/>
<dbReference type="PANTHER" id="PTHR43226:SF4">
    <property type="entry name" value="XAA-PRO AMINOPEPTIDASE 3"/>
    <property type="match status" value="1"/>
</dbReference>
<evidence type="ECO:0000256" key="5">
    <source>
        <dbReference type="ARBA" id="ARBA00023211"/>
    </source>
</evidence>
<dbReference type="GO" id="GO:0070006">
    <property type="term" value="F:metalloaminopeptidase activity"/>
    <property type="evidence" value="ECO:0007669"/>
    <property type="project" value="InterPro"/>
</dbReference>
<dbReference type="Pfam" id="PF05195">
    <property type="entry name" value="AMP_N"/>
    <property type="match status" value="1"/>
</dbReference>
<dbReference type="SUPFAM" id="SSF55920">
    <property type="entry name" value="Creatinase/aminopeptidase"/>
    <property type="match status" value="1"/>
</dbReference>
<dbReference type="RefSeq" id="XP_002682292.1">
    <property type="nucleotide sequence ID" value="XM_002682246.1"/>
</dbReference>
<dbReference type="FunCoup" id="D2V0M9">
    <property type="interactions" value="238"/>
</dbReference>
<dbReference type="InParanoid" id="D2V0M9"/>
<gene>
    <name evidence="7" type="ORF">NAEGRDRAFT_29965</name>
</gene>
<dbReference type="InterPro" id="IPR029149">
    <property type="entry name" value="Creatin/AminoP/Spt16_N"/>
</dbReference>
<dbReference type="Proteomes" id="UP000006671">
    <property type="component" value="Unassembled WGS sequence"/>
</dbReference>
<organism evidence="8">
    <name type="scientific">Naegleria gruberi</name>
    <name type="common">Amoeba</name>
    <dbReference type="NCBI Taxonomy" id="5762"/>
    <lineage>
        <taxon>Eukaryota</taxon>
        <taxon>Discoba</taxon>
        <taxon>Heterolobosea</taxon>
        <taxon>Tetramitia</taxon>
        <taxon>Eutetramitia</taxon>
        <taxon>Vahlkampfiidae</taxon>
        <taxon>Naegleria</taxon>
    </lineage>
</organism>
<dbReference type="VEuPathDB" id="AmoebaDB:NAEGRDRAFT_29965"/>
<dbReference type="GO" id="GO:0030145">
    <property type="term" value="F:manganese ion binding"/>
    <property type="evidence" value="ECO:0007669"/>
    <property type="project" value="InterPro"/>
</dbReference>
<evidence type="ECO:0000313" key="7">
    <source>
        <dbReference type="EMBL" id="EFC49548.1"/>
    </source>
</evidence>
<dbReference type="InterPro" id="IPR036005">
    <property type="entry name" value="Creatinase/aminopeptidase-like"/>
</dbReference>
<keyword evidence="4" id="KW-0378">Hydrolase</keyword>
<keyword evidence="3" id="KW-0479">Metal-binding</keyword>
<dbReference type="EMBL" id="GG738847">
    <property type="protein sequence ID" value="EFC49548.1"/>
    <property type="molecule type" value="Genomic_DNA"/>
</dbReference>
<evidence type="ECO:0000256" key="2">
    <source>
        <dbReference type="ARBA" id="ARBA00008766"/>
    </source>
</evidence>
<dbReference type="InterPro" id="IPR052433">
    <property type="entry name" value="X-Pro_dipept-like"/>
</dbReference>
<dbReference type="AlphaFoldDB" id="D2V0M9"/>
<dbReference type="Gene3D" id="3.40.350.10">
    <property type="entry name" value="Creatinase/prolidase N-terminal domain"/>
    <property type="match status" value="1"/>
</dbReference>
<evidence type="ECO:0000313" key="8">
    <source>
        <dbReference type="Proteomes" id="UP000006671"/>
    </source>
</evidence>
<dbReference type="Pfam" id="PF00557">
    <property type="entry name" value="Peptidase_M24"/>
    <property type="match status" value="1"/>
</dbReference>
<keyword evidence="5" id="KW-0464">Manganese</keyword>
<dbReference type="SMART" id="SM01011">
    <property type="entry name" value="AMP_N"/>
    <property type="match status" value="1"/>
</dbReference>
<dbReference type="Gene3D" id="3.90.230.10">
    <property type="entry name" value="Creatinase/methionine aminopeptidase superfamily"/>
    <property type="match status" value="1"/>
</dbReference>
<dbReference type="GO" id="GO:0006508">
    <property type="term" value="P:proteolysis"/>
    <property type="evidence" value="ECO:0007669"/>
    <property type="project" value="TreeGrafter"/>
</dbReference>
<evidence type="ECO:0000259" key="6">
    <source>
        <dbReference type="SMART" id="SM01011"/>
    </source>
</evidence>
<dbReference type="SUPFAM" id="SSF53092">
    <property type="entry name" value="Creatinase/prolidase N-terminal domain"/>
    <property type="match status" value="1"/>
</dbReference>
<dbReference type="InterPro" id="IPR007865">
    <property type="entry name" value="Aminopep_P_N"/>
</dbReference>
<comment type="cofactor">
    <cofactor evidence="1">
        <name>Mn(2+)</name>
        <dbReference type="ChEBI" id="CHEBI:29035"/>
    </cofactor>
</comment>
<evidence type="ECO:0000256" key="1">
    <source>
        <dbReference type="ARBA" id="ARBA00001936"/>
    </source>
</evidence>
<dbReference type="GO" id="GO:0005739">
    <property type="term" value="C:mitochondrion"/>
    <property type="evidence" value="ECO:0007669"/>
    <property type="project" value="TreeGrafter"/>
</dbReference>
<dbReference type="OrthoDB" id="4215474at2759"/>
<dbReference type="KEGG" id="ngr:NAEGRDRAFT_29965"/>
<dbReference type="PANTHER" id="PTHR43226">
    <property type="entry name" value="XAA-PRO AMINOPEPTIDASE 3"/>
    <property type="match status" value="1"/>
</dbReference>
<keyword evidence="8" id="KW-1185">Reference proteome</keyword>
<feature type="domain" description="Aminopeptidase P N-terminal" evidence="6">
    <location>
        <begin position="10"/>
        <end position="148"/>
    </location>
</feature>
<dbReference type="InterPro" id="IPR000994">
    <property type="entry name" value="Pept_M24"/>
</dbReference>
<sequence>MKENEIVPGFTLKDFEERLNNLLSIMDDNSLFILGSKKESYMSPNVKYPYRQDSNFYYLCGVSEPECYLVIRKNNESSQIKHEITLYVREKSKREFFHGVVNGVESLQKLFGNLIEVKPVKGFLRDLQGHVRNYNIIYHDPDFDEGLSDFIVKSGGGIEEFRGEKQRKKVIYPDSLVSMLRSRKSASEIAHIKKCASISAQAFTELMKKIRPGMSEAHVEAILEFECRIRGAQRLAYPPVIGSGDRANIIHYLTNNHLTQDGDLIRIDAAAEYYGYMNDITRTFPVNGKFTAPQRKVYEAVLDIQKKCIEYLKKHTTETITVHSYHDYSYRLIIESLSQHFNISKSKNELCQLADSVVYPHMVGHPTGMWIHEDIPTRDDKLGPGMIITCEPGIYFSNQVKEYIPNSLLHGIGVQIEDDILLTEDGIEVLSHETPKEVEEIEEIMARGRAQHPMYFSF</sequence>
<comment type="similarity">
    <text evidence="2">Belongs to the peptidase M24B family.</text>
</comment>
<dbReference type="STRING" id="5762.D2V0M9"/>
<evidence type="ECO:0000256" key="3">
    <source>
        <dbReference type="ARBA" id="ARBA00022723"/>
    </source>
</evidence>
<reference evidence="7 8" key="1">
    <citation type="journal article" date="2010" name="Cell">
        <title>The genome of Naegleria gruberi illuminates early eukaryotic versatility.</title>
        <authorList>
            <person name="Fritz-Laylin L.K."/>
            <person name="Prochnik S.E."/>
            <person name="Ginger M.L."/>
            <person name="Dacks J.B."/>
            <person name="Carpenter M.L."/>
            <person name="Field M.C."/>
            <person name="Kuo A."/>
            <person name="Paredez A."/>
            <person name="Chapman J."/>
            <person name="Pham J."/>
            <person name="Shu S."/>
            <person name="Neupane R."/>
            <person name="Cipriano M."/>
            <person name="Mancuso J."/>
            <person name="Tu H."/>
            <person name="Salamov A."/>
            <person name="Lindquist E."/>
            <person name="Shapiro H."/>
            <person name="Lucas S."/>
            <person name="Grigoriev I.V."/>
            <person name="Cande W.Z."/>
            <person name="Fulton C."/>
            <person name="Rokhsar D.S."/>
            <person name="Dawson S.C."/>
        </authorList>
    </citation>
    <scope>NUCLEOTIDE SEQUENCE [LARGE SCALE GENOMIC DNA]</scope>
    <source>
        <strain evidence="7 8">NEG-M</strain>
    </source>
</reference>
<name>D2V0M9_NAEGR</name>
<accession>D2V0M9</accession>
<protein>
    <submittedName>
        <fullName evidence="7">Predicted protein</fullName>
    </submittedName>
</protein>
<dbReference type="OMA" id="DSYFWYL"/>
<dbReference type="eggNOG" id="KOG2414">
    <property type="taxonomic scope" value="Eukaryota"/>
</dbReference>
<evidence type="ECO:0000256" key="4">
    <source>
        <dbReference type="ARBA" id="ARBA00022801"/>
    </source>
</evidence>
<proteinExistence type="inferred from homology"/>